<dbReference type="InterPro" id="IPR020837">
    <property type="entry name" value="Fibrinogen_CS"/>
</dbReference>
<dbReference type="PANTHER" id="PTHR19143:SF327">
    <property type="entry name" value="FI21813P1-RELATED"/>
    <property type="match status" value="1"/>
</dbReference>
<dbReference type="InterPro" id="IPR014716">
    <property type="entry name" value="Fibrinogen_a/b/g_C_1"/>
</dbReference>
<dbReference type="Gene3D" id="3.90.215.10">
    <property type="entry name" value="Gamma Fibrinogen, chain A, domain 1"/>
    <property type="match status" value="1"/>
</dbReference>
<reference evidence="5" key="2">
    <citation type="journal article" date="2014" name="BMC Genomics">
        <title>A genomic perspective to assessing quality of mass-reared SIT flies used in Mediterranean fruit fly (Ceratitis capitata) eradication in California.</title>
        <authorList>
            <person name="Calla B."/>
            <person name="Hall B."/>
            <person name="Hou S."/>
            <person name="Geib S.M."/>
        </authorList>
    </citation>
    <scope>NUCLEOTIDE SEQUENCE</scope>
</reference>
<feature type="region of interest" description="Disordered" evidence="2">
    <location>
        <begin position="32"/>
        <end position="57"/>
    </location>
</feature>
<dbReference type="InterPro" id="IPR036056">
    <property type="entry name" value="Fibrinogen-like_C"/>
</dbReference>
<keyword evidence="1" id="KW-1015">Disulfide bond</keyword>
<protein>
    <submittedName>
        <fullName evidence="5">Angiopoietin-4</fullName>
    </submittedName>
</protein>
<dbReference type="SUPFAM" id="SSF56496">
    <property type="entry name" value="Fibrinogen C-terminal domain-like"/>
    <property type="match status" value="1"/>
</dbReference>
<reference evidence="5" key="1">
    <citation type="submission" date="2013-07" db="EMBL/GenBank/DDBJ databases">
        <authorList>
            <person name="Geib S."/>
        </authorList>
    </citation>
    <scope>NUCLEOTIDE SEQUENCE</scope>
</reference>
<gene>
    <name evidence="5" type="primary">ANGP4</name>
</gene>
<dbReference type="EMBL" id="GAMC01021305">
    <property type="protein sequence ID" value="JAB85250.1"/>
    <property type="molecule type" value="mRNA"/>
</dbReference>
<evidence type="ECO:0000256" key="3">
    <source>
        <dbReference type="SAM" id="SignalP"/>
    </source>
</evidence>
<feature type="domain" description="Fibrinogen C-terminal" evidence="4">
    <location>
        <begin position="231"/>
        <end position="450"/>
    </location>
</feature>
<feature type="region of interest" description="Disordered" evidence="2">
    <location>
        <begin position="217"/>
        <end position="241"/>
    </location>
</feature>
<proteinExistence type="evidence at transcript level"/>
<dbReference type="PANTHER" id="PTHR19143">
    <property type="entry name" value="FIBRINOGEN/TENASCIN/ANGIOPOEITIN"/>
    <property type="match status" value="1"/>
</dbReference>
<dbReference type="CDD" id="cd00087">
    <property type="entry name" value="FReD"/>
    <property type="match status" value="1"/>
</dbReference>
<dbReference type="GO" id="GO:0005615">
    <property type="term" value="C:extracellular space"/>
    <property type="evidence" value="ECO:0007669"/>
    <property type="project" value="TreeGrafter"/>
</dbReference>
<evidence type="ECO:0000313" key="5">
    <source>
        <dbReference type="EMBL" id="JAB85248.1"/>
    </source>
</evidence>
<feature type="compositionally biased region" description="Polar residues" evidence="2">
    <location>
        <begin position="32"/>
        <end position="45"/>
    </location>
</feature>
<keyword evidence="3" id="KW-0732">Signal</keyword>
<dbReference type="EMBL" id="GAMC01021307">
    <property type="protein sequence ID" value="JAB85248.1"/>
    <property type="molecule type" value="mRNA"/>
</dbReference>
<dbReference type="InterPro" id="IPR002181">
    <property type="entry name" value="Fibrinogen_a/b/g_C_dom"/>
</dbReference>
<dbReference type="PROSITE" id="PS51406">
    <property type="entry name" value="FIBRINOGEN_C_2"/>
    <property type="match status" value="1"/>
</dbReference>
<dbReference type="PROSITE" id="PS00514">
    <property type="entry name" value="FIBRINOGEN_C_1"/>
    <property type="match status" value="1"/>
</dbReference>
<feature type="signal peptide" evidence="3">
    <location>
        <begin position="1"/>
        <end position="23"/>
    </location>
</feature>
<name>W8AKJ4_CERCA</name>
<evidence type="ECO:0000256" key="1">
    <source>
        <dbReference type="ARBA" id="ARBA00023157"/>
    </source>
</evidence>
<dbReference type="Pfam" id="PF00147">
    <property type="entry name" value="Fibrinogen_C"/>
    <property type="match status" value="1"/>
</dbReference>
<dbReference type="InterPro" id="IPR050373">
    <property type="entry name" value="Fibrinogen_C-term_domain"/>
</dbReference>
<sequence>MIFTNIYLVALLALQLLHQCVWCQQLPPQKFQTHPTRTNATSGWNNRHFRKSSAAPKSDEMANTCKDLLTNLHDRVSVLASLDEDLRKRLESIENKMSQFEANNLGRLDSLALQQTDFLKRLDTLDYMERQTKRNIDELKGDLNDERKKEEIVLRSARQTNDRLPQMITNEERIESLGTLLLSTRSAVNELNNHLESNISRLSNMVARGLKNIRRNSVQQQQQPNYYSNQHPAQPLPTSCSQDAPTVNGILSIQLTPESEPFYVRCEEELFGGGWTIIQNRFNGKLNFFRGWADYQTGFGNLGGEYFIGLEKLHALTSSAVHELLITMQDFEGNSRYARYNLFGIGGEKEDYALNLLGDHEGDAGDSFTYHAGSKFSTYDNDNDGCVDCNCAQSRHGAWWYNWCDMSNLNGKYFEDNYNMTPLYEGMYWQDFRGPTYSLRAVRMMIRPVAGDGDLERK</sequence>
<evidence type="ECO:0000256" key="2">
    <source>
        <dbReference type="SAM" id="MobiDB-lite"/>
    </source>
</evidence>
<organism evidence="5">
    <name type="scientific">Ceratitis capitata</name>
    <name type="common">Mediterranean fruit fly</name>
    <name type="synonym">Tephritis capitata</name>
    <dbReference type="NCBI Taxonomy" id="7213"/>
    <lineage>
        <taxon>Eukaryota</taxon>
        <taxon>Metazoa</taxon>
        <taxon>Ecdysozoa</taxon>
        <taxon>Arthropoda</taxon>
        <taxon>Hexapoda</taxon>
        <taxon>Insecta</taxon>
        <taxon>Pterygota</taxon>
        <taxon>Neoptera</taxon>
        <taxon>Endopterygota</taxon>
        <taxon>Diptera</taxon>
        <taxon>Brachycera</taxon>
        <taxon>Muscomorpha</taxon>
        <taxon>Tephritoidea</taxon>
        <taxon>Tephritidae</taxon>
        <taxon>Ceratitis</taxon>
        <taxon>Ceratitis</taxon>
    </lineage>
</organism>
<feature type="chain" id="PRO_5007736875" evidence="3">
    <location>
        <begin position="24"/>
        <end position="458"/>
    </location>
</feature>
<evidence type="ECO:0000259" key="4">
    <source>
        <dbReference type="PROSITE" id="PS51406"/>
    </source>
</evidence>
<dbReference type="AlphaFoldDB" id="W8AKJ4"/>
<accession>W8AKJ4</accession>
<feature type="compositionally biased region" description="Polar residues" evidence="2">
    <location>
        <begin position="224"/>
        <end position="241"/>
    </location>
</feature>
<dbReference type="OrthoDB" id="6145874at2759"/>
<dbReference type="SMART" id="SM00186">
    <property type="entry name" value="FBG"/>
    <property type="match status" value="1"/>
</dbReference>